<evidence type="ECO:0000256" key="3">
    <source>
        <dbReference type="ARBA" id="ARBA00022816"/>
    </source>
</evidence>
<comment type="similarity">
    <text evidence="1 8">Belongs to the nucleoporin Nup84/Nup107 family.</text>
</comment>
<proteinExistence type="inferred from homology"/>
<reference evidence="9" key="2">
    <citation type="submission" date="2021-09" db="EMBL/GenBank/DDBJ databases">
        <authorList>
            <person name="Jia N."/>
            <person name="Wang J."/>
            <person name="Shi W."/>
            <person name="Du L."/>
            <person name="Sun Y."/>
            <person name="Zhan W."/>
            <person name="Jiang J."/>
            <person name="Wang Q."/>
            <person name="Zhang B."/>
            <person name="Ji P."/>
            <person name="Sakyi L.B."/>
            <person name="Cui X."/>
            <person name="Yuan T."/>
            <person name="Jiang B."/>
            <person name="Yang W."/>
            <person name="Lam T.T.-Y."/>
            <person name="Chang Q."/>
            <person name="Ding S."/>
            <person name="Wang X."/>
            <person name="Zhu J."/>
            <person name="Ruan X."/>
            <person name="Zhao L."/>
            <person name="Wei J."/>
            <person name="Que T."/>
            <person name="Du C."/>
            <person name="Cheng J."/>
            <person name="Dai P."/>
            <person name="Han X."/>
            <person name="Huang E."/>
            <person name="Gao Y."/>
            <person name="Liu J."/>
            <person name="Shao H."/>
            <person name="Ye R."/>
            <person name="Li L."/>
            <person name="Wei W."/>
            <person name="Wang X."/>
            <person name="Wang C."/>
            <person name="Huo Q."/>
            <person name="Li W."/>
            <person name="Guo W."/>
            <person name="Chen H."/>
            <person name="Chen S."/>
            <person name="Zhou L."/>
            <person name="Zhou L."/>
            <person name="Ni X."/>
            <person name="Tian J."/>
            <person name="Zhou Y."/>
            <person name="Sheng Y."/>
            <person name="Liu T."/>
            <person name="Pan Y."/>
            <person name="Xia L."/>
            <person name="Li J."/>
            <person name="Zhao F."/>
            <person name="Cao W."/>
        </authorList>
    </citation>
    <scope>NUCLEOTIDE SEQUENCE</scope>
    <source>
        <strain evidence="9">Rmic-2018</strain>
        <tissue evidence="9">Larvae</tissue>
    </source>
</reference>
<dbReference type="GO" id="GO:0031080">
    <property type="term" value="C:nuclear pore outer ring"/>
    <property type="evidence" value="ECO:0007669"/>
    <property type="project" value="TreeGrafter"/>
</dbReference>
<comment type="function">
    <text evidence="8">Functions as a component of the nuclear pore complex (NPC).</text>
</comment>
<organism evidence="9 10">
    <name type="scientific">Rhipicephalus microplus</name>
    <name type="common">Cattle tick</name>
    <name type="synonym">Boophilus microplus</name>
    <dbReference type="NCBI Taxonomy" id="6941"/>
    <lineage>
        <taxon>Eukaryota</taxon>
        <taxon>Metazoa</taxon>
        <taxon>Ecdysozoa</taxon>
        <taxon>Arthropoda</taxon>
        <taxon>Chelicerata</taxon>
        <taxon>Arachnida</taxon>
        <taxon>Acari</taxon>
        <taxon>Parasitiformes</taxon>
        <taxon>Ixodida</taxon>
        <taxon>Ixodoidea</taxon>
        <taxon>Ixodidae</taxon>
        <taxon>Rhipicephalinae</taxon>
        <taxon>Rhipicephalus</taxon>
        <taxon>Boophilus</taxon>
    </lineage>
</organism>
<evidence type="ECO:0000256" key="8">
    <source>
        <dbReference type="RuleBase" id="RU365072"/>
    </source>
</evidence>
<keyword evidence="3" id="KW-0509">mRNA transport</keyword>
<gene>
    <name evidence="9" type="ORF">HPB51_016608</name>
</gene>
<evidence type="ECO:0000256" key="4">
    <source>
        <dbReference type="ARBA" id="ARBA00022927"/>
    </source>
</evidence>
<dbReference type="GO" id="GO:0006406">
    <property type="term" value="P:mRNA export from nucleus"/>
    <property type="evidence" value="ECO:0007669"/>
    <property type="project" value="TreeGrafter"/>
</dbReference>
<evidence type="ECO:0000256" key="2">
    <source>
        <dbReference type="ARBA" id="ARBA00022448"/>
    </source>
</evidence>
<dbReference type="PANTHER" id="PTHR13003:SF2">
    <property type="entry name" value="NUCLEAR PORE COMPLEX PROTEIN NUP107"/>
    <property type="match status" value="1"/>
</dbReference>
<keyword evidence="7 8" id="KW-0539">Nucleus</keyword>
<comment type="caution">
    <text evidence="9">The sequence shown here is derived from an EMBL/GenBank/DDBJ whole genome shotgun (WGS) entry which is preliminary data.</text>
</comment>
<evidence type="ECO:0000256" key="6">
    <source>
        <dbReference type="ARBA" id="ARBA00023132"/>
    </source>
</evidence>
<reference evidence="9" key="1">
    <citation type="journal article" date="2020" name="Cell">
        <title>Large-Scale Comparative Analyses of Tick Genomes Elucidate Their Genetic Diversity and Vector Capacities.</title>
        <authorList>
            <consortium name="Tick Genome and Microbiome Consortium (TIGMIC)"/>
            <person name="Jia N."/>
            <person name="Wang J."/>
            <person name="Shi W."/>
            <person name="Du L."/>
            <person name="Sun Y."/>
            <person name="Zhan W."/>
            <person name="Jiang J.F."/>
            <person name="Wang Q."/>
            <person name="Zhang B."/>
            <person name="Ji P."/>
            <person name="Bell-Sakyi L."/>
            <person name="Cui X.M."/>
            <person name="Yuan T.T."/>
            <person name="Jiang B.G."/>
            <person name="Yang W.F."/>
            <person name="Lam T.T."/>
            <person name="Chang Q.C."/>
            <person name="Ding S.J."/>
            <person name="Wang X.J."/>
            <person name="Zhu J.G."/>
            <person name="Ruan X.D."/>
            <person name="Zhao L."/>
            <person name="Wei J.T."/>
            <person name="Ye R.Z."/>
            <person name="Que T.C."/>
            <person name="Du C.H."/>
            <person name="Zhou Y.H."/>
            <person name="Cheng J.X."/>
            <person name="Dai P.F."/>
            <person name="Guo W.B."/>
            <person name="Han X.H."/>
            <person name="Huang E.J."/>
            <person name="Li L.F."/>
            <person name="Wei W."/>
            <person name="Gao Y.C."/>
            <person name="Liu J.Z."/>
            <person name="Shao H.Z."/>
            <person name="Wang X."/>
            <person name="Wang C.C."/>
            <person name="Yang T.C."/>
            <person name="Huo Q.B."/>
            <person name="Li W."/>
            <person name="Chen H.Y."/>
            <person name="Chen S.E."/>
            <person name="Zhou L.G."/>
            <person name="Ni X.B."/>
            <person name="Tian J.H."/>
            <person name="Sheng Y."/>
            <person name="Liu T."/>
            <person name="Pan Y.S."/>
            <person name="Xia L.Y."/>
            <person name="Li J."/>
            <person name="Zhao F."/>
            <person name="Cao W.C."/>
        </authorList>
    </citation>
    <scope>NUCLEOTIDE SEQUENCE</scope>
    <source>
        <strain evidence="9">Rmic-2018</strain>
    </source>
</reference>
<keyword evidence="2 8" id="KW-0813">Transport</keyword>
<keyword evidence="4" id="KW-0653">Protein transport</keyword>
<evidence type="ECO:0000256" key="5">
    <source>
        <dbReference type="ARBA" id="ARBA00023010"/>
    </source>
</evidence>
<dbReference type="InterPro" id="IPR007252">
    <property type="entry name" value="Nup84/Nup107"/>
</dbReference>
<dbReference type="VEuPathDB" id="VectorBase:LOC119162202"/>
<sequence>MTCQALLTDELNAWELTGALLCGRLKANDLMEEGDDNTIFVDGSREASDREIVESLMTRDSFTRQAQLVVDWLERFAVPQCGMSDDDDRLEYFADEGCAWKNTLHHFQSCADVGSAPSSYVTEQNSDAPSRERLRIHDLDREDECHLFRSVFFHLRAGQLQWTQELVADNGHFWLAAVLEGWRPYHDQNNGSIMGANSIQPTEGNLNRDLWKRACWEAASNPTSSLYERTVYGALSSNVQAMLPACTAWEEKLWTRMRAVVDVCMEQELRTATQQARSLEPLRPGYPIDCATFEDVFRELQAAVGCSEARDQKITHISQRGVVLDDAVPMVEQIHDWTTHSVGCDTGTEACSALLRTYLDMLINEGHVSLVATYAATLPATDQVAKYKQLAQAQN</sequence>
<dbReference type="GO" id="GO:0006606">
    <property type="term" value="P:protein import into nucleus"/>
    <property type="evidence" value="ECO:0007669"/>
    <property type="project" value="TreeGrafter"/>
</dbReference>
<evidence type="ECO:0000313" key="10">
    <source>
        <dbReference type="Proteomes" id="UP000821866"/>
    </source>
</evidence>
<keyword evidence="6 8" id="KW-0906">Nuclear pore complex</keyword>
<dbReference type="EMBL" id="JABSTU010000004">
    <property type="protein sequence ID" value="KAH8033836.1"/>
    <property type="molecule type" value="Genomic_DNA"/>
</dbReference>
<dbReference type="PANTHER" id="PTHR13003">
    <property type="entry name" value="NUP107-RELATED"/>
    <property type="match status" value="1"/>
</dbReference>
<protein>
    <recommendedName>
        <fullName evidence="8">Nuclear pore complex protein</fullName>
    </recommendedName>
</protein>
<evidence type="ECO:0000256" key="1">
    <source>
        <dbReference type="ARBA" id="ARBA00009510"/>
    </source>
</evidence>
<comment type="subcellular location">
    <subcellularLocation>
        <location evidence="8">Nucleus</location>
        <location evidence="8">Nuclear pore complex</location>
    </subcellularLocation>
    <subcellularLocation>
        <location evidence="8">Nucleus membrane</location>
    </subcellularLocation>
</comment>
<dbReference type="Proteomes" id="UP000821866">
    <property type="component" value="Chromosome 2"/>
</dbReference>
<dbReference type="GO" id="GO:0000973">
    <property type="term" value="P:post-transcriptional tethering of RNA polymerase II gene DNA at nuclear periphery"/>
    <property type="evidence" value="ECO:0007669"/>
    <property type="project" value="TreeGrafter"/>
</dbReference>
<keyword evidence="5 8" id="KW-0811">Translocation</keyword>
<dbReference type="GO" id="GO:0031965">
    <property type="term" value="C:nuclear membrane"/>
    <property type="evidence" value="ECO:0007669"/>
    <property type="project" value="UniProtKB-SubCell"/>
</dbReference>
<keyword evidence="10" id="KW-1185">Reference proteome</keyword>
<dbReference type="AlphaFoldDB" id="A0A9J6EI64"/>
<dbReference type="Pfam" id="PF04121">
    <property type="entry name" value="Nup84_Nup100"/>
    <property type="match status" value="1"/>
</dbReference>
<evidence type="ECO:0000256" key="7">
    <source>
        <dbReference type="ARBA" id="ARBA00023242"/>
    </source>
</evidence>
<accession>A0A9J6EI64</accession>
<keyword evidence="8" id="KW-0472">Membrane</keyword>
<evidence type="ECO:0000313" key="9">
    <source>
        <dbReference type="EMBL" id="KAH8033836.1"/>
    </source>
</evidence>
<name>A0A9J6EI64_RHIMP</name>
<comment type="subunit">
    <text evidence="8">Part of the nuclear pore complex (NPC).</text>
</comment>
<dbReference type="GO" id="GO:0017056">
    <property type="term" value="F:structural constituent of nuclear pore"/>
    <property type="evidence" value="ECO:0007669"/>
    <property type="project" value="UniProtKB-UniRule"/>
</dbReference>
<dbReference type="Gene3D" id="1.10.3450.20">
    <property type="match status" value="1"/>
</dbReference>